<evidence type="ECO:0000259" key="7">
    <source>
        <dbReference type="Pfam" id="PF00324"/>
    </source>
</evidence>
<dbReference type="AlphaFoldDB" id="A0A915ASB2"/>
<dbReference type="InterPro" id="IPR004841">
    <property type="entry name" value="AA-permease/SLC12A_dom"/>
</dbReference>
<evidence type="ECO:0000256" key="4">
    <source>
        <dbReference type="ARBA" id="ARBA00023136"/>
    </source>
</evidence>
<evidence type="ECO:0000259" key="8">
    <source>
        <dbReference type="Pfam" id="PF03522"/>
    </source>
</evidence>
<evidence type="ECO:0000256" key="6">
    <source>
        <dbReference type="SAM" id="Phobius"/>
    </source>
</evidence>
<evidence type="ECO:0000256" key="2">
    <source>
        <dbReference type="ARBA" id="ARBA00022692"/>
    </source>
</evidence>
<dbReference type="NCBIfam" id="TIGR00930">
    <property type="entry name" value="2a30"/>
    <property type="match status" value="1"/>
</dbReference>
<organism evidence="9 10">
    <name type="scientific">Parascaris univalens</name>
    <name type="common">Nematode worm</name>
    <dbReference type="NCBI Taxonomy" id="6257"/>
    <lineage>
        <taxon>Eukaryota</taxon>
        <taxon>Metazoa</taxon>
        <taxon>Ecdysozoa</taxon>
        <taxon>Nematoda</taxon>
        <taxon>Chromadorea</taxon>
        <taxon>Rhabditida</taxon>
        <taxon>Spirurina</taxon>
        <taxon>Ascaridomorpha</taxon>
        <taxon>Ascaridoidea</taxon>
        <taxon>Ascarididae</taxon>
        <taxon>Parascaris</taxon>
    </lineage>
</organism>
<sequence>MSGTFLLNEYRTEGDSSEQNLKRSASNRFQVSKSGDVAFVEEHPTSSTAVIDLSTNNRRRESPQGAPAVETSVERKTSATGRFLVFGRNSASEKISNGNGREDWYMDKPPDRKDSTTVSDDTSAANRTVHFSVGNETTQENDTSTPVDKDNNATYNMKSWRYMRTLEHPPIIDFYRNSIDQGVRINSRPSMNQLIHGEKHPETMIGIEEFKNEAEEIFDGQIAKLKKFQPPAATPRTKFGWIQGVFVRCLLNIFGVMLYLRVSWVAGQAGIALGSVVVLLASLVTSITAISTCAICTNGDVKGGGAYFLISRSLGPEFGGSIGLIFSVANAVGAAMYIVGFAETVRDLLRENDFAIIDGGMNDVRIIGLITCTVLMAVVFVGTQFESKMQIGLLVILSLSIANYMIGSFFPINDEQRLRGLTGYSFVTMSVNLLPSFRDGETFFSVFAVYFPAATGIMAGANISGDLADPPRAIPKGTLLAIMVTTVIYLLVVVMTGSTCVRDADGIVPPMVINGSYVTPDCVFNSSCPYGLMNYFQVMEAESLWGPLITAGIFAATLSSALASLVSAPKIFQAVCKDRLFPNIDVFAKGYGKDEEPRRAYALGFAIAMIMILIGELNAIAPIISNFFLASYALINYACFDASFADSPGFRPSFKYYSMWVSLAGALLCISVMFIISWSTALLTFFFFAMLFLYILHRKPDVNWGSSTQAHSYKNALQAMMKLANTEEHVKNYRPQLLVLTGNPAARPSLVDFVYNITKGSSLMICGYVVPYAPCDRVFAVIRTLDRQLNEWLKKRHVKSFYVSVANPSLREGARTLLQVSGLGKLRPNILIVGFKANWHSQGVDALNEINDYFGVIQDAFENNMGVGVLRNVGGGLDYSELMKRHNVGDTARLNLPDVTQPVPSKDSDGDEQRSAMVEVKELKHIVSNGSSLVNCPLEIFEDDEKEAKDVEGKDSDDSDEYEDEECSDVNEQTRLTEETEKIEQRKAESKQPIVTINAQNLENLSRNNSAHRHDHLTLIRRRSSRRPTAAQRELVASISRFQRKIKGATIDVWWLYDDGGLTLLVPHLLTVPKSYLEGARMRVFTISTSSRTMEQEQRSMAALLSKFRIDFSDVSVIADIGRKPKAQTQAEFQRLIEPFMATDGNERDGLITESELAAQKEKTYRQLRCAELLREHSSEADLVVLTLPVPRKGLISSCLYMAWIDVMTRELPPTLMIRGNQTSVLTFYS</sequence>
<evidence type="ECO:0000256" key="3">
    <source>
        <dbReference type="ARBA" id="ARBA00022989"/>
    </source>
</evidence>
<feature type="region of interest" description="Disordered" evidence="5">
    <location>
        <begin position="894"/>
        <end position="916"/>
    </location>
</feature>
<feature type="domain" description="SLC12A transporter C-terminal" evidence="8">
    <location>
        <begin position="747"/>
        <end position="1230"/>
    </location>
</feature>
<reference evidence="10" key="1">
    <citation type="submission" date="2022-11" db="UniProtKB">
        <authorList>
            <consortium name="WormBaseParasite"/>
        </authorList>
    </citation>
    <scope>IDENTIFICATION</scope>
</reference>
<keyword evidence="9" id="KW-1185">Reference proteome</keyword>
<evidence type="ECO:0000313" key="9">
    <source>
        <dbReference type="Proteomes" id="UP000887569"/>
    </source>
</evidence>
<evidence type="ECO:0000313" key="10">
    <source>
        <dbReference type="WBParaSite" id="PgR013_g040_t01"/>
    </source>
</evidence>
<feature type="compositionally biased region" description="Polar residues" evidence="5">
    <location>
        <begin position="17"/>
        <end position="27"/>
    </location>
</feature>
<dbReference type="GO" id="GO:0006884">
    <property type="term" value="P:cell volume homeostasis"/>
    <property type="evidence" value="ECO:0007669"/>
    <property type="project" value="TreeGrafter"/>
</dbReference>
<feature type="transmembrane region" description="Helical" evidence="6">
    <location>
        <begin position="657"/>
        <end position="675"/>
    </location>
</feature>
<name>A0A915ASB2_PARUN</name>
<feature type="transmembrane region" description="Helical" evidence="6">
    <location>
        <begin position="477"/>
        <end position="496"/>
    </location>
</feature>
<protein>
    <submittedName>
        <fullName evidence="10">Uncharacterized protein</fullName>
    </submittedName>
</protein>
<feature type="compositionally biased region" description="Polar residues" evidence="5">
    <location>
        <begin position="116"/>
        <end position="126"/>
    </location>
</feature>
<dbReference type="PANTHER" id="PTHR11827:SF103">
    <property type="entry name" value="SODIUM CHLORIDE COTRANSPORTER 69, ISOFORM E"/>
    <property type="match status" value="1"/>
</dbReference>
<dbReference type="WBParaSite" id="PgR013_g040_t01">
    <property type="protein sequence ID" value="PgR013_g040_t01"/>
    <property type="gene ID" value="PgR013_g040"/>
</dbReference>
<dbReference type="GO" id="GO:0055064">
    <property type="term" value="P:chloride ion homeostasis"/>
    <property type="evidence" value="ECO:0007669"/>
    <property type="project" value="TreeGrafter"/>
</dbReference>
<dbReference type="Proteomes" id="UP000887569">
    <property type="component" value="Unplaced"/>
</dbReference>
<dbReference type="GO" id="GO:0055078">
    <property type="term" value="P:sodium ion homeostasis"/>
    <property type="evidence" value="ECO:0007669"/>
    <property type="project" value="TreeGrafter"/>
</dbReference>
<dbReference type="GO" id="GO:1990573">
    <property type="term" value="P:potassium ion import across plasma membrane"/>
    <property type="evidence" value="ECO:0007669"/>
    <property type="project" value="TreeGrafter"/>
</dbReference>
<feature type="region of interest" description="Disordered" evidence="5">
    <location>
        <begin position="92"/>
        <end position="150"/>
    </location>
</feature>
<feature type="compositionally biased region" description="Acidic residues" evidence="5">
    <location>
        <begin position="957"/>
        <end position="969"/>
    </location>
</feature>
<comment type="subcellular location">
    <subcellularLocation>
        <location evidence="1">Membrane</location>
        <topology evidence="1">Multi-pass membrane protein</topology>
    </subcellularLocation>
</comment>
<dbReference type="Pfam" id="PF00324">
    <property type="entry name" value="AA_permease"/>
    <property type="match status" value="1"/>
</dbReference>
<dbReference type="PANTHER" id="PTHR11827">
    <property type="entry name" value="SOLUTE CARRIER FAMILY 12, CATION COTRANSPORTERS"/>
    <property type="match status" value="1"/>
</dbReference>
<feature type="compositionally biased region" description="Basic and acidic residues" evidence="5">
    <location>
        <begin position="100"/>
        <end position="115"/>
    </location>
</feature>
<dbReference type="GO" id="GO:0016020">
    <property type="term" value="C:membrane"/>
    <property type="evidence" value="ECO:0007669"/>
    <property type="project" value="UniProtKB-SubCell"/>
</dbReference>
<keyword evidence="2 6" id="KW-0812">Transmembrane</keyword>
<evidence type="ECO:0000256" key="1">
    <source>
        <dbReference type="ARBA" id="ARBA00004141"/>
    </source>
</evidence>
<dbReference type="GO" id="GO:0008511">
    <property type="term" value="F:sodium:potassium:chloride symporter activity"/>
    <property type="evidence" value="ECO:0007669"/>
    <property type="project" value="TreeGrafter"/>
</dbReference>
<feature type="transmembrane region" description="Helical" evidence="6">
    <location>
        <begin position="239"/>
        <end position="260"/>
    </location>
</feature>
<dbReference type="GO" id="GO:0055075">
    <property type="term" value="P:potassium ion homeostasis"/>
    <property type="evidence" value="ECO:0007669"/>
    <property type="project" value="TreeGrafter"/>
</dbReference>
<feature type="region of interest" description="Disordered" evidence="5">
    <location>
        <begin position="1"/>
        <end position="27"/>
    </location>
</feature>
<feature type="transmembrane region" description="Helical" evidence="6">
    <location>
        <begin position="272"/>
        <end position="298"/>
    </location>
</feature>
<feature type="transmembrane region" description="Helical" evidence="6">
    <location>
        <begin position="318"/>
        <end position="342"/>
    </location>
</feature>
<keyword evidence="4 6" id="KW-0472">Membrane</keyword>
<dbReference type="Gene3D" id="1.20.1740.10">
    <property type="entry name" value="Amino acid/polyamine transporter I"/>
    <property type="match status" value="1"/>
</dbReference>
<feature type="transmembrane region" description="Helical" evidence="6">
    <location>
        <begin position="544"/>
        <end position="568"/>
    </location>
</feature>
<evidence type="ECO:0000256" key="5">
    <source>
        <dbReference type="SAM" id="MobiDB-lite"/>
    </source>
</evidence>
<feature type="compositionally biased region" description="Basic and acidic residues" evidence="5">
    <location>
        <begin position="946"/>
        <end position="956"/>
    </location>
</feature>
<feature type="compositionally biased region" description="Basic and acidic residues" evidence="5">
    <location>
        <begin position="906"/>
        <end position="916"/>
    </location>
</feature>
<feature type="region of interest" description="Disordered" evidence="5">
    <location>
        <begin position="944"/>
        <end position="995"/>
    </location>
</feature>
<dbReference type="Pfam" id="PF03522">
    <property type="entry name" value="SLC12"/>
    <property type="match status" value="1"/>
</dbReference>
<feature type="transmembrane region" description="Helical" evidence="6">
    <location>
        <begin position="600"/>
        <end position="621"/>
    </location>
</feature>
<accession>A0A915ASB2</accession>
<proteinExistence type="predicted"/>
<dbReference type="InterPro" id="IPR004842">
    <property type="entry name" value="SLC12A_fam"/>
</dbReference>
<feature type="region of interest" description="Disordered" evidence="5">
    <location>
        <begin position="56"/>
        <end position="77"/>
    </location>
</feature>
<feature type="transmembrane region" description="Helical" evidence="6">
    <location>
        <begin position="443"/>
        <end position="465"/>
    </location>
</feature>
<keyword evidence="3 6" id="KW-1133">Transmembrane helix</keyword>
<feature type="transmembrane region" description="Helical" evidence="6">
    <location>
        <begin position="363"/>
        <end position="383"/>
    </location>
</feature>
<feature type="domain" description="Amino acid permease/ SLC12A" evidence="7">
    <location>
        <begin position="244"/>
        <end position="738"/>
    </location>
</feature>
<feature type="compositionally biased region" description="Basic and acidic residues" evidence="5">
    <location>
        <begin position="975"/>
        <end position="990"/>
    </location>
</feature>
<feature type="compositionally biased region" description="Polar residues" evidence="5">
    <location>
        <begin position="134"/>
        <end position="150"/>
    </location>
</feature>
<feature type="transmembrane region" description="Helical" evidence="6">
    <location>
        <begin position="389"/>
        <end position="406"/>
    </location>
</feature>
<dbReference type="FunFam" id="1.20.1740.10:FF:000022">
    <property type="entry name" value="Bumetanide-sensitive na-k-cl cotransport protein"/>
    <property type="match status" value="1"/>
</dbReference>
<dbReference type="InterPro" id="IPR018491">
    <property type="entry name" value="SLC12_C"/>
</dbReference>